<evidence type="ECO:0000313" key="3">
    <source>
        <dbReference type="EMBL" id="RNI29751.1"/>
    </source>
</evidence>
<dbReference type="Gene3D" id="3.10.450.50">
    <property type="match status" value="1"/>
</dbReference>
<keyword evidence="4" id="KW-1185">Reference proteome</keyword>
<dbReference type="SUPFAM" id="SSF54427">
    <property type="entry name" value="NTF2-like"/>
    <property type="match status" value="1"/>
</dbReference>
<feature type="domain" description="DUF4440" evidence="2">
    <location>
        <begin position="31"/>
        <end position="137"/>
    </location>
</feature>
<organism evidence="3 4">
    <name type="scientific">Rufibacter immobilis</name>
    <dbReference type="NCBI Taxonomy" id="1348778"/>
    <lineage>
        <taxon>Bacteria</taxon>
        <taxon>Pseudomonadati</taxon>
        <taxon>Bacteroidota</taxon>
        <taxon>Cytophagia</taxon>
        <taxon>Cytophagales</taxon>
        <taxon>Hymenobacteraceae</taxon>
        <taxon>Rufibacter</taxon>
    </lineage>
</organism>
<feature type="chain" id="PRO_5018326449" evidence="1">
    <location>
        <begin position="24"/>
        <end position="145"/>
    </location>
</feature>
<name>A0A3M9MW13_9BACT</name>
<dbReference type="EMBL" id="RJJE01000009">
    <property type="protein sequence ID" value="RNI29751.1"/>
    <property type="molecule type" value="Genomic_DNA"/>
</dbReference>
<feature type="signal peptide" evidence="1">
    <location>
        <begin position="1"/>
        <end position="23"/>
    </location>
</feature>
<sequence>MMQRRSFFIICLLLLTLTRGVNAQSKPEAQVAAAVETFKNALISGERKALEAIVADGLSYGHSSGKVEDKATFIKTLVSGKSDFVSIDLTHQTIQVTGKTALVRHQLSGTTNDNGNPGTVKLGILLVWQKQRGQWKLLARQAYKL</sequence>
<protein>
    <submittedName>
        <fullName evidence="3">Nuclear transport factor 2 family protein</fullName>
    </submittedName>
</protein>
<evidence type="ECO:0000256" key="1">
    <source>
        <dbReference type="SAM" id="SignalP"/>
    </source>
</evidence>
<gene>
    <name evidence="3" type="ORF">EFA69_09395</name>
</gene>
<proteinExistence type="predicted"/>
<evidence type="ECO:0000259" key="2">
    <source>
        <dbReference type="Pfam" id="PF14534"/>
    </source>
</evidence>
<dbReference type="Pfam" id="PF14534">
    <property type="entry name" value="DUF4440"/>
    <property type="match status" value="1"/>
</dbReference>
<dbReference type="InterPro" id="IPR032710">
    <property type="entry name" value="NTF2-like_dom_sf"/>
</dbReference>
<dbReference type="AlphaFoldDB" id="A0A3M9MW13"/>
<comment type="caution">
    <text evidence="3">The sequence shown here is derived from an EMBL/GenBank/DDBJ whole genome shotgun (WGS) entry which is preliminary data.</text>
</comment>
<dbReference type="Proteomes" id="UP000271010">
    <property type="component" value="Unassembled WGS sequence"/>
</dbReference>
<accession>A0A3M9MW13</accession>
<dbReference type="OrthoDB" id="5383110at2"/>
<evidence type="ECO:0000313" key="4">
    <source>
        <dbReference type="Proteomes" id="UP000271010"/>
    </source>
</evidence>
<reference evidence="3 4" key="1">
    <citation type="submission" date="2018-11" db="EMBL/GenBank/DDBJ databases">
        <title>Rufibacter latericius sp. nov., isolated from water in Baiyang Lake.</title>
        <authorList>
            <person name="Yang Y."/>
        </authorList>
    </citation>
    <scope>NUCLEOTIDE SEQUENCE [LARGE SCALE GENOMIC DNA]</scope>
    <source>
        <strain evidence="3 4">MCC P1</strain>
    </source>
</reference>
<dbReference type="InterPro" id="IPR027843">
    <property type="entry name" value="DUF4440"/>
</dbReference>
<dbReference type="RefSeq" id="WP_123132834.1">
    <property type="nucleotide sequence ID" value="NZ_RJJE01000009.1"/>
</dbReference>
<keyword evidence="1" id="KW-0732">Signal</keyword>